<proteinExistence type="predicted"/>
<reference evidence="2" key="1">
    <citation type="submission" date="2016-10" db="EMBL/GenBank/DDBJ databases">
        <authorList>
            <person name="Varghese N."/>
            <person name="Submissions S."/>
        </authorList>
    </citation>
    <scope>NUCLEOTIDE SEQUENCE [LARGE SCALE GENOMIC DNA]</scope>
    <source>
        <strain evidence="2">CGMCC 4.6945</strain>
    </source>
</reference>
<dbReference type="SUPFAM" id="SSF56801">
    <property type="entry name" value="Acetyl-CoA synthetase-like"/>
    <property type="match status" value="1"/>
</dbReference>
<dbReference type="InterPro" id="IPR042099">
    <property type="entry name" value="ANL_N_sf"/>
</dbReference>
<dbReference type="AlphaFoldDB" id="A0A1I0UZA2"/>
<dbReference type="STRING" id="988821.SAMN05421867_10141"/>
<organism evidence="1 2">
    <name type="scientific">Cellulomonas marina</name>
    <dbReference type="NCBI Taxonomy" id="988821"/>
    <lineage>
        <taxon>Bacteria</taxon>
        <taxon>Bacillati</taxon>
        <taxon>Actinomycetota</taxon>
        <taxon>Actinomycetes</taxon>
        <taxon>Micrococcales</taxon>
        <taxon>Cellulomonadaceae</taxon>
        <taxon>Cellulomonas</taxon>
    </lineage>
</organism>
<sequence length="256" mass="25925">MTATGVDALLPLLVSDPGRPRLTWYGGDGERVELSGAVLVNWVHKTANLLVDELDGGPGTVLALDLPPHWRTLVWALAAWRTGTTVAPGDATAGGGVDVLVTDRPVAGGDGAEGRAGALVVAQPLPALARRWDGPLPVGVLDAGPAVMGSGDALGWVPPAEPARPALLPDGPTFADLPAAATAARPGAPRDRVLVRPGTARDAAATTALLLAALGVWADGGSLVLLVPGADAATRDDALDRLVAAERVDLVVDLPR</sequence>
<dbReference type="EMBL" id="FOKA01000001">
    <property type="protein sequence ID" value="SFA69424.1"/>
    <property type="molecule type" value="Genomic_DNA"/>
</dbReference>
<evidence type="ECO:0000313" key="1">
    <source>
        <dbReference type="EMBL" id="SFA69424.1"/>
    </source>
</evidence>
<dbReference type="NCBIfam" id="TIGR03089">
    <property type="entry name" value="TIGR03089 family protein"/>
    <property type="match status" value="1"/>
</dbReference>
<gene>
    <name evidence="1" type="ORF">SAMN05421867_10141</name>
</gene>
<keyword evidence="2" id="KW-1185">Reference proteome</keyword>
<evidence type="ECO:0000313" key="2">
    <source>
        <dbReference type="Proteomes" id="UP000199012"/>
    </source>
</evidence>
<dbReference type="Gene3D" id="3.40.50.12780">
    <property type="entry name" value="N-terminal domain of ligase-like"/>
    <property type="match status" value="1"/>
</dbReference>
<protein>
    <submittedName>
        <fullName evidence="1">TIGR03089 family protein</fullName>
    </submittedName>
</protein>
<dbReference type="RefSeq" id="WP_239078940.1">
    <property type="nucleotide sequence ID" value="NZ_BONM01000023.1"/>
</dbReference>
<dbReference type="InterPro" id="IPR017523">
    <property type="entry name" value="Rv3268"/>
</dbReference>
<accession>A0A1I0UZA2</accession>
<dbReference type="Proteomes" id="UP000199012">
    <property type="component" value="Unassembled WGS sequence"/>
</dbReference>
<name>A0A1I0UZA2_9CELL</name>